<keyword evidence="4" id="KW-1003">Cell membrane</keyword>
<dbReference type="InterPro" id="IPR036097">
    <property type="entry name" value="HisK_dim/P_sf"/>
</dbReference>
<evidence type="ECO:0000256" key="5">
    <source>
        <dbReference type="ARBA" id="ARBA00022553"/>
    </source>
</evidence>
<keyword evidence="10 11" id="KW-0472">Membrane</keyword>
<keyword evidence="14" id="KW-1185">Reference proteome</keyword>
<evidence type="ECO:0000256" key="9">
    <source>
        <dbReference type="ARBA" id="ARBA00022989"/>
    </source>
</evidence>
<evidence type="ECO:0000256" key="8">
    <source>
        <dbReference type="ARBA" id="ARBA00022777"/>
    </source>
</evidence>
<comment type="subcellular location">
    <subcellularLocation>
        <location evidence="2">Cell membrane</location>
        <topology evidence="2">Multi-pass membrane protein</topology>
    </subcellularLocation>
</comment>
<gene>
    <name evidence="13" type="ORF">SAMN05660197_0951</name>
</gene>
<dbReference type="Pfam" id="PF00512">
    <property type="entry name" value="HisKA"/>
    <property type="match status" value="1"/>
</dbReference>
<dbReference type="PANTHER" id="PTHR45453">
    <property type="entry name" value="PHOSPHATE REGULON SENSOR PROTEIN PHOR"/>
    <property type="match status" value="1"/>
</dbReference>
<evidence type="ECO:0000256" key="2">
    <source>
        <dbReference type="ARBA" id="ARBA00004651"/>
    </source>
</evidence>
<feature type="transmembrane region" description="Helical" evidence="11">
    <location>
        <begin position="7"/>
        <end position="28"/>
    </location>
</feature>
<name>A0A1W1WSG9_9BACT</name>
<dbReference type="SUPFAM" id="SSF55874">
    <property type="entry name" value="ATPase domain of HSP90 chaperone/DNA topoisomerase II/histidine kinase"/>
    <property type="match status" value="1"/>
</dbReference>
<dbReference type="GO" id="GO:0004721">
    <property type="term" value="F:phosphoprotein phosphatase activity"/>
    <property type="evidence" value="ECO:0007669"/>
    <property type="project" value="TreeGrafter"/>
</dbReference>
<evidence type="ECO:0000313" key="13">
    <source>
        <dbReference type="EMBL" id="SMC09149.1"/>
    </source>
</evidence>
<feature type="domain" description="Histidine kinase" evidence="12">
    <location>
        <begin position="75"/>
        <end position="277"/>
    </location>
</feature>
<dbReference type="PROSITE" id="PS50109">
    <property type="entry name" value="HIS_KIN"/>
    <property type="match status" value="1"/>
</dbReference>
<organism evidence="13 14">
    <name type="scientific">Nitratiruptor tergarcus DSM 16512</name>
    <dbReference type="NCBI Taxonomy" id="1069081"/>
    <lineage>
        <taxon>Bacteria</taxon>
        <taxon>Pseudomonadati</taxon>
        <taxon>Campylobacterota</taxon>
        <taxon>Epsilonproteobacteria</taxon>
        <taxon>Nautiliales</taxon>
        <taxon>Nitratiruptoraceae</taxon>
        <taxon>Nitratiruptor</taxon>
    </lineage>
</organism>
<dbReference type="SMART" id="SM00387">
    <property type="entry name" value="HATPase_c"/>
    <property type="match status" value="1"/>
</dbReference>
<evidence type="ECO:0000256" key="7">
    <source>
        <dbReference type="ARBA" id="ARBA00022692"/>
    </source>
</evidence>
<dbReference type="PRINTS" id="PR00344">
    <property type="entry name" value="BCTRLSENSOR"/>
</dbReference>
<dbReference type="CDD" id="cd00075">
    <property type="entry name" value="HATPase"/>
    <property type="match status" value="1"/>
</dbReference>
<dbReference type="AlphaFoldDB" id="A0A1W1WSG9"/>
<dbReference type="InterPro" id="IPR003661">
    <property type="entry name" value="HisK_dim/P_dom"/>
</dbReference>
<dbReference type="STRING" id="1069081.SAMN05660197_0951"/>
<dbReference type="GO" id="GO:0000155">
    <property type="term" value="F:phosphorelay sensor kinase activity"/>
    <property type="evidence" value="ECO:0007669"/>
    <property type="project" value="InterPro"/>
</dbReference>
<proteinExistence type="predicted"/>
<dbReference type="Proteomes" id="UP000192602">
    <property type="component" value="Unassembled WGS sequence"/>
</dbReference>
<keyword evidence="9 11" id="KW-1133">Transmembrane helix</keyword>
<keyword evidence="6" id="KW-0808">Transferase</keyword>
<keyword evidence="7 11" id="KW-0812">Transmembrane</keyword>
<dbReference type="InterPro" id="IPR050351">
    <property type="entry name" value="BphY/WalK/GraS-like"/>
</dbReference>
<evidence type="ECO:0000256" key="6">
    <source>
        <dbReference type="ARBA" id="ARBA00022679"/>
    </source>
</evidence>
<evidence type="ECO:0000256" key="1">
    <source>
        <dbReference type="ARBA" id="ARBA00000085"/>
    </source>
</evidence>
<dbReference type="Gene3D" id="3.30.565.10">
    <property type="entry name" value="Histidine kinase-like ATPase, C-terminal domain"/>
    <property type="match status" value="1"/>
</dbReference>
<evidence type="ECO:0000256" key="11">
    <source>
        <dbReference type="SAM" id="Phobius"/>
    </source>
</evidence>
<dbReference type="InterPro" id="IPR004358">
    <property type="entry name" value="Sig_transdc_His_kin-like_C"/>
</dbReference>
<keyword evidence="8 13" id="KW-0418">Kinase</keyword>
<dbReference type="InterPro" id="IPR005467">
    <property type="entry name" value="His_kinase_dom"/>
</dbReference>
<dbReference type="InterPro" id="IPR036259">
    <property type="entry name" value="MFS_trans_sf"/>
</dbReference>
<dbReference type="SUPFAM" id="SSF47384">
    <property type="entry name" value="Homodimeric domain of signal transducing histidine kinase"/>
    <property type="match status" value="1"/>
</dbReference>
<dbReference type="Pfam" id="PF02518">
    <property type="entry name" value="HATPase_c"/>
    <property type="match status" value="1"/>
</dbReference>
<dbReference type="RefSeq" id="WP_084275392.1">
    <property type="nucleotide sequence ID" value="NZ_AP026671.1"/>
</dbReference>
<dbReference type="GO" id="GO:0005886">
    <property type="term" value="C:plasma membrane"/>
    <property type="evidence" value="ECO:0007669"/>
    <property type="project" value="UniProtKB-SubCell"/>
</dbReference>
<dbReference type="GO" id="GO:0016036">
    <property type="term" value="P:cellular response to phosphate starvation"/>
    <property type="evidence" value="ECO:0007669"/>
    <property type="project" value="TreeGrafter"/>
</dbReference>
<evidence type="ECO:0000256" key="10">
    <source>
        <dbReference type="ARBA" id="ARBA00023136"/>
    </source>
</evidence>
<dbReference type="SUPFAM" id="SSF103473">
    <property type="entry name" value="MFS general substrate transporter"/>
    <property type="match status" value="1"/>
</dbReference>
<feature type="transmembrane region" description="Helical" evidence="11">
    <location>
        <begin position="34"/>
        <end position="55"/>
    </location>
</feature>
<evidence type="ECO:0000256" key="4">
    <source>
        <dbReference type="ARBA" id="ARBA00022475"/>
    </source>
</evidence>
<dbReference type="Gene3D" id="1.10.287.130">
    <property type="match status" value="1"/>
</dbReference>
<dbReference type="InterPro" id="IPR003594">
    <property type="entry name" value="HATPase_dom"/>
</dbReference>
<dbReference type="EC" id="2.7.13.3" evidence="3"/>
<evidence type="ECO:0000259" key="12">
    <source>
        <dbReference type="PROSITE" id="PS50109"/>
    </source>
</evidence>
<comment type="catalytic activity">
    <reaction evidence="1">
        <text>ATP + protein L-histidine = ADP + protein N-phospho-L-histidine.</text>
        <dbReference type="EC" id="2.7.13.3"/>
    </reaction>
</comment>
<dbReference type="OrthoDB" id="9761634at2"/>
<keyword evidence="5" id="KW-0597">Phosphoprotein</keyword>
<dbReference type="InterPro" id="IPR036890">
    <property type="entry name" value="HATPase_C_sf"/>
</dbReference>
<evidence type="ECO:0000256" key="3">
    <source>
        <dbReference type="ARBA" id="ARBA00012438"/>
    </source>
</evidence>
<accession>A0A1W1WSG9</accession>
<dbReference type="SMART" id="SM00388">
    <property type="entry name" value="HisKA"/>
    <property type="match status" value="1"/>
</dbReference>
<dbReference type="PANTHER" id="PTHR45453:SF2">
    <property type="entry name" value="HISTIDINE KINASE"/>
    <property type="match status" value="1"/>
</dbReference>
<evidence type="ECO:0000313" key="14">
    <source>
        <dbReference type="Proteomes" id="UP000192602"/>
    </source>
</evidence>
<reference evidence="14" key="1">
    <citation type="submission" date="2017-04" db="EMBL/GenBank/DDBJ databases">
        <authorList>
            <person name="Varghese N."/>
            <person name="Submissions S."/>
        </authorList>
    </citation>
    <scope>NUCLEOTIDE SEQUENCE [LARGE SCALE GENOMIC DNA]</scope>
    <source>
        <strain evidence="14">DSM 16512</strain>
    </source>
</reference>
<protein>
    <recommendedName>
        <fullName evidence="3">histidine kinase</fullName>
        <ecNumber evidence="3">2.7.13.3</ecNumber>
    </recommendedName>
</protein>
<sequence length="278" mass="31963">MKSRDIFAFMLLYGVSIFLLLFVGYLWIDNVGWNYLWILGAIIALLVVMLGYLFAKYAFSPLIEQNSELDNLLKDTLHELNIPVATIKANVAMLKKSCPHEKSQKRLERIAKASEQLLALYKEVDFFIKKEIDKDTREHFDVAEVVKDRVEFFKELLQKKRVYIDLQPLQVNLPKIGFIKSFDNILSNAIKYTPEDGLIKIIVKDAKLVIEDNGIGMSDADLVRVFDRYYRATDKNEGYGIGLNIVKRFCDEENIRISIDAEKGKGTKVTLDLTKVKV</sequence>
<dbReference type="EMBL" id="FWWZ01000001">
    <property type="protein sequence ID" value="SMC09149.1"/>
    <property type="molecule type" value="Genomic_DNA"/>
</dbReference>